<organism evidence="2 3">
    <name type="scientific">Coprinellus micaceus</name>
    <name type="common">Glistening ink-cap mushroom</name>
    <name type="synonym">Coprinus micaceus</name>
    <dbReference type="NCBI Taxonomy" id="71717"/>
    <lineage>
        <taxon>Eukaryota</taxon>
        <taxon>Fungi</taxon>
        <taxon>Dikarya</taxon>
        <taxon>Basidiomycota</taxon>
        <taxon>Agaricomycotina</taxon>
        <taxon>Agaricomycetes</taxon>
        <taxon>Agaricomycetidae</taxon>
        <taxon>Agaricales</taxon>
        <taxon>Agaricineae</taxon>
        <taxon>Psathyrellaceae</taxon>
        <taxon>Coprinellus</taxon>
    </lineage>
</organism>
<reference evidence="2 3" key="1">
    <citation type="journal article" date="2019" name="Nat. Ecol. Evol.">
        <title>Megaphylogeny resolves global patterns of mushroom evolution.</title>
        <authorList>
            <person name="Varga T."/>
            <person name="Krizsan K."/>
            <person name="Foldi C."/>
            <person name="Dima B."/>
            <person name="Sanchez-Garcia M."/>
            <person name="Sanchez-Ramirez S."/>
            <person name="Szollosi G.J."/>
            <person name="Szarkandi J.G."/>
            <person name="Papp V."/>
            <person name="Albert L."/>
            <person name="Andreopoulos W."/>
            <person name="Angelini C."/>
            <person name="Antonin V."/>
            <person name="Barry K.W."/>
            <person name="Bougher N.L."/>
            <person name="Buchanan P."/>
            <person name="Buyck B."/>
            <person name="Bense V."/>
            <person name="Catcheside P."/>
            <person name="Chovatia M."/>
            <person name="Cooper J."/>
            <person name="Damon W."/>
            <person name="Desjardin D."/>
            <person name="Finy P."/>
            <person name="Geml J."/>
            <person name="Haridas S."/>
            <person name="Hughes K."/>
            <person name="Justo A."/>
            <person name="Karasinski D."/>
            <person name="Kautmanova I."/>
            <person name="Kiss B."/>
            <person name="Kocsube S."/>
            <person name="Kotiranta H."/>
            <person name="LaButti K.M."/>
            <person name="Lechner B.E."/>
            <person name="Liimatainen K."/>
            <person name="Lipzen A."/>
            <person name="Lukacs Z."/>
            <person name="Mihaltcheva S."/>
            <person name="Morgado L.N."/>
            <person name="Niskanen T."/>
            <person name="Noordeloos M.E."/>
            <person name="Ohm R.A."/>
            <person name="Ortiz-Santana B."/>
            <person name="Ovrebo C."/>
            <person name="Racz N."/>
            <person name="Riley R."/>
            <person name="Savchenko A."/>
            <person name="Shiryaev A."/>
            <person name="Soop K."/>
            <person name="Spirin V."/>
            <person name="Szebenyi C."/>
            <person name="Tomsovsky M."/>
            <person name="Tulloss R.E."/>
            <person name="Uehling J."/>
            <person name="Grigoriev I.V."/>
            <person name="Vagvolgyi C."/>
            <person name="Papp T."/>
            <person name="Martin F.M."/>
            <person name="Miettinen O."/>
            <person name="Hibbett D.S."/>
            <person name="Nagy L.G."/>
        </authorList>
    </citation>
    <scope>NUCLEOTIDE SEQUENCE [LARGE SCALE GENOMIC DNA]</scope>
    <source>
        <strain evidence="2 3">FP101781</strain>
    </source>
</reference>
<accession>A0A4Y7SWL9</accession>
<evidence type="ECO:0000256" key="1">
    <source>
        <dbReference type="SAM" id="Phobius"/>
    </source>
</evidence>
<evidence type="ECO:0000313" key="3">
    <source>
        <dbReference type="Proteomes" id="UP000298030"/>
    </source>
</evidence>
<dbReference type="Proteomes" id="UP000298030">
    <property type="component" value="Unassembled WGS sequence"/>
</dbReference>
<sequence>MGSRSGSDRAGTLDFCGLWVVGCGLWVVGFLVLHHHDLHGQWSPCYARDDTKPPHLYPPCMYLLGRAVLTLTLDGDPENIHSYYQVPSSTYTHYALRTLATATGVM</sequence>
<keyword evidence="1" id="KW-1133">Transmembrane helix</keyword>
<protein>
    <submittedName>
        <fullName evidence="2">Uncharacterized protein</fullName>
    </submittedName>
</protein>
<keyword evidence="1" id="KW-0472">Membrane</keyword>
<gene>
    <name evidence="2" type="ORF">FA13DRAFT_1737673</name>
</gene>
<evidence type="ECO:0000313" key="2">
    <source>
        <dbReference type="EMBL" id="TEB26266.1"/>
    </source>
</evidence>
<comment type="caution">
    <text evidence="2">The sequence shown here is derived from an EMBL/GenBank/DDBJ whole genome shotgun (WGS) entry which is preliminary data.</text>
</comment>
<proteinExistence type="predicted"/>
<name>A0A4Y7SWL9_COPMI</name>
<dbReference type="EMBL" id="QPFP01000050">
    <property type="protein sequence ID" value="TEB26266.1"/>
    <property type="molecule type" value="Genomic_DNA"/>
</dbReference>
<feature type="non-terminal residue" evidence="2">
    <location>
        <position position="106"/>
    </location>
</feature>
<dbReference type="AlphaFoldDB" id="A0A4Y7SWL9"/>
<keyword evidence="1" id="KW-0812">Transmembrane</keyword>
<keyword evidence="3" id="KW-1185">Reference proteome</keyword>
<feature type="transmembrane region" description="Helical" evidence="1">
    <location>
        <begin position="12"/>
        <end position="33"/>
    </location>
</feature>